<dbReference type="Proteomes" id="UP000799440">
    <property type="component" value="Unassembled WGS sequence"/>
</dbReference>
<feature type="region of interest" description="Disordered" evidence="1">
    <location>
        <begin position="303"/>
        <end position="332"/>
    </location>
</feature>
<feature type="compositionally biased region" description="Polar residues" evidence="1">
    <location>
        <begin position="310"/>
        <end position="324"/>
    </location>
</feature>
<dbReference type="InterPro" id="IPR000639">
    <property type="entry name" value="Epox_hydrolase-like"/>
</dbReference>
<evidence type="ECO:0000259" key="2">
    <source>
        <dbReference type="Pfam" id="PF00561"/>
    </source>
</evidence>
<dbReference type="AlphaFoldDB" id="A0A6A6V817"/>
<keyword evidence="4" id="KW-1185">Reference proteome</keyword>
<proteinExistence type="predicted"/>
<reference evidence="3" key="1">
    <citation type="journal article" date="2020" name="Stud. Mycol.">
        <title>101 Dothideomycetes genomes: a test case for predicting lifestyles and emergence of pathogens.</title>
        <authorList>
            <person name="Haridas S."/>
            <person name="Albert R."/>
            <person name="Binder M."/>
            <person name="Bloem J."/>
            <person name="Labutti K."/>
            <person name="Salamov A."/>
            <person name="Andreopoulos B."/>
            <person name="Baker S."/>
            <person name="Barry K."/>
            <person name="Bills G."/>
            <person name="Bluhm B."/>
            <person name="Cannon C."/>
            <person name="Castanera R."/>
            <person name="Culley D."/>
            <person name="Daum C."/>
            <person name="Ezra D."/>
            <person name="Gonzalez J."/>
            <person name="Henrissat B."/>
            <person name="Kuo A."/>
            <person name="Liang C."/>
            <person name="Lipzen A."/>
            <person name="Lutzoni F."/>
            <person name="Magnuson J."/>
            <person name="Mondo S."/>
            <person name="Nolan M."/>
            <person name="Ohm R."/>
            <person name="Pangilinan J."/>
            <person name="Park H.-J."/>
            <person name="Ramirez L."/>
            <person name="Alfaro M."/>
            <person name="Sun H."/>
            <person name="Tritt A."/>
            <person name="Yoshinaga Y."/>
            <person name="Zwiers L.-H."/>
            <person name="Turgeon B."/>
            <person name="Goodwin S."/>
            <person name="Spatafora J."/>
            <person name="Crous P."/>
            <person name="Grigoriev I."/>
        </authorList>
    </citation>
    <scope>NUCLEOTIDE SEQUENCE</scope>
    <source>
        <strain evidence="3">CBS 119925</strain>
    </source>
</reference>
<feature type="domain" description="AB hydrolase-1" evidence="2">
    <location>
        <begin position="98"/>
        <end position="442"/>
    </location>
</feature>
<dbReference type="InterPro" id="IPR000073">
    <property type="entry name" value="AB_hydrolase_1"/>
</dbReference>
<dbReference type="OrthoDB" id="6431331at2759"/>
<protein>
    <submittedName>
        <fullName evidence="3">Alpha/beta-hydrolase</fullName>
    </submittedName>
</protein>
<dbReference type="EMBL" id="MU006583">
    <property type="protein sequence ID" value="KAF2745297.1"/>
    <property type="molecule type" value="Genomic_DNA"/>
</dbReference>
<dbReference type="GO" id="GO:0003824">
    <property type="term" value="F:catalytic activity"/>
    <property type="evidence" value="ECO:0007669"/>
    <property type="project" value="InterPro"/>
</dbReference>
<gene>
    <name evidence="3" type="ORF">M011DRAFT_406827</name>
</gene>
<dbReference type="Gene3D" id="3.40.50.1820">
    <property type="entry name" value="alpha/beta hydrolase"/>
    <property type="match status" value="1"/>
</dbReference>
<sequence>MFGELALRGLCFVYGLFSLAFVTAIAAVRDGAFSSKARMSEEEEREFALAQKKYWDLSAEPLPGFRHAFYTLRNGLRLHYVINESEKSVETKKKGVAIFIHGFPDSYLLWRELLVAPSLQGYTMIAVDLPSYGGSDNFSLYDANNVLEAMTGFILGMRDLYLTEASSRLVIISHDWGSLIGARLASEAKELAHRWILTSGVIPHHASTSALTLLASTKQMLLTYRHHPTNLHLLKTSLTQLLPLLAQANLSFYIFILNLPLPLATFFARMGNFWFLRLTHHLQTRCLFPSKVPTPIPAPLAADHLAASSGPGTSQLPTSTLSQNAEEEKYPPSVRNRVRDHGMAQKIRLYREGLFLGPWEKSLETIAALSAISVDSTMAAAGAGGGALFDEGPEGALKVPATLIHGEKDPAFERRLVLSGLGDYLPRRSQAIMLEGSGHWLPTEEFAGKVIVEVAEWALGGEEGSLRERLQGMERVTFAVDKQ</sequence>
<evidence type="ECO:0000313" key="3">
    <source>
        <dbReference type="EMBL" id="KAF2745297.1"/>
    </source>
</evidence>
<evidence type="ECO:0000256" key="1">
    <source>
        <dbReference type="SAM" id="MobiDB-lite"/>
    </source>
</evidence>
<name>A0A6A6V817_9PLEO</name>
<accession>A0A6A6V817</accession>
<evidence type="ECO:0000313" key="4">
    <source>
        <dbReference type="Proteomes" id="UP000799440"/>
    </source>
</evidence>
<dbReference type="PRINTS" id="PR00412">
    <property type="entry name" value="EPOXHYDRLASE"/>
</dbReference>
<organism evidence="3 4">
    <name type="scientific">Sporormia fimetaria CBS 119925</name>
    <dbReference type="NCBI Taxonomy" id="1340428"/>
    <lineage>
        <taxon>Eukaryota</taxon>
        <taxon>Fungi</taxon>
        <taxon>Dikarya</taxon>
        <taxon>Ascomycota</taxon>
        <taxon>Pezizomycotina</taxon>
        <taxon>Dothideomycetes</taxon>
        <taxon>Pleosporomycetidae</taxon>
        <taxon>Pleosporales</taxon>
        <taxon>Sporormiaceae</taxon>
        <taxon>Sporormia</taxon>
    </lineage>
</organism>
<dbReference type="InterPro" id="IPR029058">
    <property type="entry name" value="AB_hydrolase_fold"/>
</dbReference>
<dbReference type="PANTHER" id="PTHR43689:SF8">
    <property type="entry name" value="ALPHA_BETA-HYDROLASES SUPERFAMILY PROTEIN"/>
    <property type="match status" value="1"/>
</dbReference>
<dbReference type="Pfam" id="PF00561">
    <property type="entry name" value="Abhydrolase_1"/>
    <property type="match status" value="1"/>
</dbReference>
<dbReference type="PANTHER" id="PTHR43689">
    <property type="entry name" value="HYDROLASE"/>
    <property type="match status" value="1"/>
</dbReference>
<dbReference type="SUPFAM" id="SSF53474">
    <property type="entry name" value="alpha/beta-Hydrolases"/>
    <property type="match status" value="1"/>
</dbReference>